<gene>
    <name evidence="2" type="ORF">EUGRSUZ_L01810</name>
</gene>
<keyword evidence="3" id="KW-1185">Reference proteome</keyword>
<name>A0A058ZTH4_EUCGR</name>
<evidence type="ECO:0000313" key="2">
    <source>
        <dbReference type="EMBL" id="KCW44661.1"/>
    </source>
</evidence>
<dbReference type="AlphaFoldDB" id="A0A058ZTH4"/>
<organism evidence="2">
    <name type="scientific">Eucalyptus grandis</name>
    <name type="common">Flooded gum</name>
    <dbReference type="NCBI Taxonomy" id="71139"/>
    <lineage>
        <taxon>Eukaryota</taxon>
        <taxon>Viridiplantae</taxon>
        <taxon>Streptophyta</taxon>
        <taxon>Embryophyta</taxon>
        <taxon>Tracheophyta</taxon>
        <taxon>Spermatophyta</taxon>
        <taxon>Magnoliopsida</taxon>
        <taxon>eudicotyledons</taxon>
        <taxon>Gunneridae</taxon>
        <taxon>Pentapetalae</taxon>
        <taxon>rosids</taxon>
        <taxon>malvids</taxon>
        <taxon>Myrtales</taxon>
        <taxon>Myrtaceae</taxon>
        <taxon>Myrtoideae</taxon>
        <taxon>Eucalypteae</taxon>
        <taxon>Eucalyptus</taxon>
    </lineage>
</organism>
<dbReference type="Proteomes" id="UP000030711">
    <property type="component" value="Unassembled WGS sequence"/>
</dbReference>
<reference evidence="2" key="1">
    <citation type="submission" date="2013-07" db="EMBL/GenBank/DDBJ databases">
        <title>The genome of Eucalyptus grandis.</title>
        <authorList>
            <person name="Schmutz J."/>
            <person name="Hayes R."/>
            <person name="Myburg A."/>
            <person name="Tuskan G."/>
            <person name="Grattapaglia D."/>
            <person name="Rokhsar D.S."/>
        </authorList>
    </citation>
    <scope>NUCLEOTIDE SEQUENCE</scope>
    <source>
        <tissue evidence="2">Leaf extractions</tissue>
    </source>
</reference>
<evidence type="ECO:0000313" key="1">
    <source>
        <dbReference type="EMBL" id="KAK2632249.1"/>
    </source>
</evidence>
<dbReference type="EMBL" id="KK199133">
    <property type="protein sequence ID" value="KCW44661.1"/>
    <property type="molecule type" value="Genomic_DNA"/>
</dbReference>
<evidence type="ECO:0000313" key="3">
    <source>
        <dbReference type="Proteomes" id="UP000030711"/>
    </source>
</evidence>
<protein>
    <submittedName>
        <fullName evidence="2">Uncharacterized protein</fullName>
    </submittedName>
</protein>
<proteinExistence type="predicted"/>
<reference evidence="1" key="4">
    <citation type="submission" date="2023-07" db="EMBL/GenBank/DDBJ databases">
        <authorList>
            <person name="Myburg A.A."/>
            <person name="Grattapaglia D."/>
            <person name="Tuskan G.A."/>
            <person name="Hellsten U."/>
            <person name="Hayes R.D."/>
            <person name="Grimwood J."/>
            <person name="Jenkins J."/>
            <person name="Lindquist E."/>
            <person name="Tice H."/>
            <person name="Bauer D."/>
            <person name="Goodstein D.M."/>
            <person name="Dubchak I."/>
            <person name="Poliakov A."/>
            <person name="Mizrachi E."/>
            <person name="Kullan A.R."/>
            <person name="Hussey S.G."/>
            <person name="Pinard D."/>
            <person name="Van D.M."/>
            <person name="Singh P."/>
            <person name="Van J.I."/>
            <person name="Silva-Junior O.B."/>
            <person name="Togawa R.C."/>
            <person name="Pappas M.R."/>
            <person name="Faria D.A."/>
            <person name="Sansaloni C.P."/>
            <person name="Petroli C.D."/>
            <person name="Yang X."/>
            <person name="Ranjan P."/>
            <person name="Tschaplinski T.J."/>
            <person name="Ye C.Y."/>
            <person name="Li T."/>
            <person name="Sterck L."/>
            <person name="Vanneste K."/>
            <person name="Murat F."/>
            <person name="Soler M."/>
            <person name="Clemente H.S."/>
            <person name="Saidi N."/>
            <person name="Cassan-Wang H."/>
            <person name="Dunand C."/>
            <person name="Hefer C.A."/>
            <person name="Bornberg-Bauer E."/>
            <person name="Kersting A.R."/>
            <person name="Vining K."/>
            <person name="Amarasinghe V."/>
            <person name="Ranik M."/>
            <person name="Naithani S."/>
            <person name="Elser J."/>
            <person name="Boyd A.E."/>
            <person name="Liston A."/>
            <person name="Spatafora J.W."/>
            <person name="Dharmwardhana P."/>
            <person name="Raja R."/>
            <person name="Sullivan C."/>
            <person name="Romanel E."/>
            <person name="Alves-Ferreira M."/>
            <person name="Kulheim C."/>
            <person name="Foley W."/>
            <person name="Carocha V."/>
            <person name="Paiva J."/>
            <person name="Kudrna D."/>
            <person name="Brommonschenkel S.H."/>
            <person name="Pasquali G."/>
            <person name="Byrne M."/>
            <person name="Rigault P."/>
            <person name="Tibbits J."/>
            <person name="Spokevicius A."/>
            <person name="Jones R.C."/>
            <person name="Steane D.A."/>
            <person name="Vaillancourt R.E."/>
            <person name="Potts B.M."/>
            <person name="Joubert F."/>
            <person name="Barry K."/>
            <person name="Pappas G.J."/>
            <person name="Strauss S.H."/>
            <person name="Jaiswal P."/>
            <person name="Grima-Pettenati J."/>
            <person name="Salse J."/>
            <person name="Van D.P."/>
            <person name="Rokhsar D.S."/>
            <person name="Schmutz J."/>
        </authorList>
    </citation>
    <scope>NUCLEOTIDE SEQUENCE</scope>
    <source>
        <tissue evidence="1">Leaf extractions</tissue>
    </source>
</reference>
<sequence length="78" mass="8288">MSSPSDPARLPRPLDLAVRSQTSIHETLGLSSSHFVTTTAKPFPFVCPVALRPPPALVTIFVEMKPNGNAAKPVPSPI</sequence>
<reference evidence="1" key="2">
    <citation type="journal article" date="2014" name="Nature">
        <title>The genome of Eucalyptus grandis.</title>
        <authorList>
            <person name="Myburg A.A."/>
            <person name="Grattapaglia D."/>
            <person name="Tuskan G.A."/>
            <person name="Hellsten U."/>
            <person name="Hayes R.D."/>
            <person name="Grimwood J."/>
            <person name="Jenkins J."/>
            <person name="Lindquist E."/>
            <person name="Tice H."/>
            <person name="Bauer D."/>
            <person name="Goodstein D.M."/>
            <person name="Dubchak I."/>
            <person name="Poliakov A."/>
            <person name="Mizrachi E."/>
            <person name="Kullan A.R."/>
            <person name="Hussey S.G."/>
            <person name="Pinard D."/>
            <person name="van der Merwe K."/>
            <person name="Singh P."/>
            <person name="van Jaarsveld I."/>
            <person name="Silva-Junior O.B."/>
            <person name="Togawa R.C."/>
            <person name="Pappas M.R."/>
            <person name="Faria D.A."/>
            <person name="Sansaloni C.P."/>
            <person name="Petroli C.D."/>
            <person name="Yang X."/>
            <person name="Ranjan P."/>
            <person name="Tschaplinski T.J."/>
            <person name="Ye C.Y."/>
            <person name="Li T."/>
            <person name="Sterck L."/>
            <person name="Vanneste K."/>
            <person name="Murat F."/>
            <person name="Soler M."/>
            <person name="Clemente H.S."/>
            <person name="Saidi N."/>
            <person name="Cassan-Wang H."/>
            <person name="Dunand C."/>
            <person name="Hefer C.A."/>
            <person name="Bornberg-Bauer E."/>
            <person name="Kersting A.R."/>
            <person name="Vining K."/>
            <person name="Amarasinghe V."/>
            <person name="Ranik M."/>
            <person name="Naithani S."/>
            <person name="Elser J."/>
            <person name="Boyd A.E."/>
            <person name="Liston A."/>
            <person name="Spatafora J.W."/>
            <person name="Dharmwardhana P."/>
            <person name="Raja R."/>
            <person name="Sullivan C."/>
            <person name="Romanel E."/>
            <person name="Alves-Ferreira M."/>
            <person name="Kulheim C."/>
            <person name="Foley W."/>
            <person name="Carocha V."/>
            <person name="Paiva J."/>
            <person name="Kudrna D."/>
            <person name="Brommonschenkel S.H."/>
            <person name="Pasquali G."/>
            <person name="Byrne M."/>
            <person name="Rigault P."/>
            <person name="Tibbits J."/>
            <person name="Spokevicius A."/>
            <person name="Jones R.C."/>
            <person name="Steane D.A."/>
            <person name="Vaillancourt R.E."/>
            <person name="Potts B.M."/>
            <person name="Joubert F."/>
            <person name="Barry K."/>
            <person name="Pappas G.J."/>
            <person name="Strauss S.H."/>
            <person name="Jaiswal P."/>
            <person name="Grima-Pettenati J."/>
            <person name="Salse J."/>
            <person name="Van de Peer Y."/>
            <person name="Rokhsar D.S."/>
            <person name="Schmutz J."/>
        </authorList>
    </citation>
    <scope>NUCLEOTIDE SEQUENCE</scope>
    <source>
        <tissue evidence="1">Leaf extractions</tissue>
    </source>
</reference>
<dbReference type="InParanoid" id="A0A058ZTH4"/>
<dbReference type="Gramene" id="KCW44661">
    <property type="protein sequence ID" value="KCW44661"/>
    <property type="gene ID" value="EUGRSUZ_L01810"/>
</dbReference>
<reference evidence="1" key="3">
    <citation type="submission" date="2023-04" db="EMBL/GenBank/DDBJ databases">
        <title>WGS assembly of Eucalyptus grandis.</title>
        <authorList>
            <person name="Myburg A."/>
            <person name="Grattapaglia D."/>
            <person name="Tuskan G."/>
            <person name="Hellsten U."/>
            <person name="Hayes R."/>
            <person name="Grimwood J."/>
            <person name="Jenkins J."/>
            <person name="Lindquist E."/>
            <person name="Tice H."/>
            <person name="Bauer D."/>
            <person name="Goodstein D."/>
            <person name="Dubchak I."/>
            <person name="Poliakov A."/>
            <person name="Mizrachi E."/>
            <person name="Kullan A."/>
            <person name="Hussey S."/>
            <person name="Pinard D."/>
            <person name="Van D."/>
            <person name="Singh P."/>
            <person name="Van J."/>
            <person name="Silva-Junior O."/>
            <person name="Togawa R."/>
            <person name="Pappas M."/>
            <person name="Faria D."/>
            <person name="Sansaloni C."/>
            <person name="Petroli C."/>
            <person name="Yang X."/>
            <person name="Ranjan P."/>
            <person name="Tschaplinski T."/>
            <person name="Ye C."/>
            <person name="Li T."/>
            <person name="Sterck L."/>
            <person name="Vanneste K."/>
            <person name="Murat F."/>
            <person name="Soler M."/>
            <person name="Clemente H."/>
            <person name="Saidi N."/>
            <person name="Cassan-Wang H."/>
            <person name="Dunand C."/>
            <person name="Hefer C."/>
            <person name="Bornberg-Bauer E."/>
            <person name="Kersting A."/>
            <person name="Vining K."/>
            <person name="Amarasinghe V."/>
            <person name="Ranik M."/>
            <person name="Naithani S."/>
            <person name="Elser J."/>
            <person name="Boyd A."/>
            <person name="Liston A."/>
            <person name="Spatafora J."/>
            <person name="Dharmwardhana P."/>
            <person name="Raja R."/>
            <person name="Sullivan C."/>
            <person name="Romanel E."/>
            <person name="Alves-Ferreira M."/>
            <person name="Kulheim C."/>
            <person name="Foley W."/>
            <person name="Carocha V."/>
            <person name="Paiva J."/>
            <person name="Kudrna D."/>
            <person name="Brommonschenkel S."/>
            <person name="Pasquali G."/>
            <person name="Byrne M."/>
            <person name="Rigault P."/>
            <person name="Tibbits J."/>
            <person name="Spokevicius A."/>
            <person name="Jones R."/>
            <person name="Steane D."/>
            <person name="Vaillancourt R."/>
            <person name="Potts B."/>
            <person name="Joubert F."/>
            <person name="Barry K."/>
            <person name="Pappas G."/>
            <person name="Strauss S."/>
            <person name="Jaiswal P."/>
            <person name="Grima-Pettenati J."/>
            <person name="Salse J."/>
            <person name="Van D."/>
            <person name="Rokhsar D."/>
            <person name="Schmutz J."/>
        </authorList>
    </citation>
    <scope>NUCLEOTIDE SEQUENCE</scope>
    <source>
        <tissue evidence="1">Leaf extractions</tissue>
    </source>
</reference>
<accession>A0A058ZTH4</accession>
<dbReference type="EMBL" id="MU848617">
    <property type="protein sequence ID" value="KAK2632249.1"/>
    <property type="molecule type" value="Genomic_DNA"/>
</dbReference>